<dbReference type="RefSeq" id="WP_185008786.1">
    <property type="nucleotide sequence ID" value="NZ_BAAAUI010000058.1"/>
</dbReference>
<proteinExistence type="predicted"/>
<protein>
    <submittedName>
        <fullName evidence="1">Uncharacterized protein (TIGR03085 family)</fullName>
    </submittedName>
</protein>
<dbReference type="InterPro" id="IPR034660">
    <property type="entry name" value="DinB/YfiT-like"/>
</dbReference>
<evidence type="ECO:0000313" key="1">
    <source>
        <dbReference type="EMBL" id="MBB4681884.1"/>
    </source>
</evidence>
<dbReference type="SUPFAM" id="SSF109854">
    <property type="entry name" value="DinB/YfiT-like putative metalloenzymes"/>
    <property type="match status" value="1"/>
</dbReference>
<dbReference type="InterPro" id="IPR017519">
    <property type="entry name" value="CHP03085"/>
</dbReference>
<organism evidence="1 2">
    <name type="scientific">Crossiella cryophila</name>
    <dbReference type="NCBI Taxonomy" id="43355"/>
    <lineage>
        <taxon>Bacteria</taxon>
        <taxon>Bacillati</taxon>
        <taxon>Actinomycetota</taxon>
        <taxon>Actinomycetes</taxon>
        <taxon>Pseudonocardiales</taxon>
        <taxon>Pseudonocardiaceae</taxon>
        <taxon>Crossiella</taxon>
    </lineage>
</organism>
<dbReference type="InterPro" id="IPR017517">
    <property type="entry name" value="Maleyloyr_isom"/>
</dbReference>
<reference evidence="1 2" key="1">
    <citation type="submission" date="2020-08" db="EMBL/GenBank/DDBJ databases">
        <title>Sequencing the genomes of 1000 actinobacteria strains.</title>
        <authorList>
            <person name="Klenk H.-P."/>
        </authorList>
    </citation>
    <scope>NUCLEOTIDE SEQUENCE [LARGE SCALE GENOMIC DNA]</scope>
    <source>
        <strain evidence="1 2">DSM 44230</strain>
    </source>
</reference>
<dbReference type="AlphaFoldDB" id="A0A7W7CIL3"/>
<gene>
    <name evidence="1" type="ORF">HNR67_008002</name>
</gene>
<comment type="caution">
    <text evidence="1">The sequence shown here is derived from an EMBL/GenBank/DDBJ whole genome shotgun (WGS) entry which is preliminary data.</text>
</comment>
<dbReference type="NCBIfam" id="TIGR03085">
    <property type="entry name" value="TIGR03085 family metal-binding protein"/>
    <property type="match status" value="1"/>
</dbReference>
<keyword evidence="2" id="KW-1185">Reference proteome</keyword>
<sequence length="205" mass="22857">MGIARTERRELVELFTAVGPDAPTLCGEWTTRDLAAHLVLRERRLDAAPGIALSAFAGHTQRVQDAFAAKPWAELVDLVRTGPPWYSPYGLPGLEDLVNGAEYFIHHEDVRRAQPDWEPRELDQEPLWRTVRMSARLTYRKSPVGLALARPDGQRAVIKKGPSPVTIVGEPAELLLHSFGREQARVELQGDPRAVAVVENLDRSM</sequence>
<dbReference type="NCBIfam" id="TIGR03083">
    <property type="entry name" value="maleylpyruvate isomerase family mycothiol-dependent enzyme"/>
    <property type="match status" value="1"/>
</dbReference>
<name>A0A7W7CIL3_9PSEU</name>
<evidence type="ECO:0000313" key="2">
    <source>
        <dbReference type="Proteomes" id="UP000533598"/>
    </source>
</evidence>
<dbReference type="EMBL" id="JACHMH010000001">
    <property type="protein sequence ID" value="MBB4681884.1"/>
    <property type="molecule type" value="Genomic_DNA"/>
</dbReference>
<dbReference type="Proteomes" id="UP000533598">
    <property type="component" value="Unassembled WGS sequence"/>
</dbReference>
<accession>A0A7W7CIL3</accession>